<feature type="region of interest" description="Disordered" evidence="1">
    <location>
        <begin position="359"/>
        <end position="378"/>
    </location>
</feature>
<sequence length="395" mass="44513">MDDSLEDLCLGMIEECNYDVIQDIMLKSESNMNLIKSHEQSIAKARICRIIKTAQLRPPLGAVISSSDEKRSVLGPTNLEVVRELELRHAFFKRLLDTKKRDTVLILFFPVLTGLLMCEMTSMLAILFVIRFEEALQLMDRILDCAATIRHEFALDPTPPYPGFDARGLDRVIHRARQKLIAALSPLDLAFLCLIPDLVDETAGLIGDDTETTYIGGIDGEMLLQNGTMGVYHALIPDESHTMALLEARFAGAVKVMQWDTGMKSEAPDWPAGRALEPLARVVRRTFAEKLPTLPQQHLDALEEAIADEDVNAGRRVAAIPEYWLIGRWLTTRDTTLEERPPIPQESWKEWFDWAATQDPSLAEPEVLPERDEPDSDDELRAFLSTAMDAWDTET</sequence>
<keyword evidence="2" id="KW-0472">Membrane</keyword>
<reference evidence="3" key="1">
    <citation type="journal article" date="2023" name="Mol. Phylogenet. Evol.">
        <title>Genome-scale phylogeny and comparative genomics of the fungal order Sordariales.</title>
        <authorList>
            <person name="Hensen N."/>
            <person name="Bonometti L."/>
            <person name="Westerberg I."/>
            <person name="Brannstrom I.O."/>
            <person name="Guillou S."/>
            <person name="Cros-Aarteil S."/>
            <person name="Calhoun S."/>
            <person name="Haridas S."/>
            <person name="Kuo A."/>
            <person name="Mondo S."/>
            <person name="Pangilinan J."/>
            <person name="Riley R."/>
            <person name="LaButti K."/>
            <person name="Andreopoulos B."/>
            <person name="Lipzen A."/>
            <person name="Chen C."/>
            <person name="Yan M."/>
            <person name="Daum C."/>
            <person name="Ng V."/>
            <person name="Clum A."/>
            <person name="Steindorff A."/>
            <person name="Ohm R.A."/>
            <person name="Martin F."/>
            <person name="Silar P."/>
            <person name="Natvig D.O."/>
            <person name="Lalanne C."/>
            <person name="Gautier V."/>
            <person name="Ament-Velasquez S.L."/>
            <person name="Kruys A."/>
            <person name="Hutchinson M.I."/>
            <person name="Powell A.J."/>
            <person name="Barry K."/>
            <person name="Miller A.N."/>
            <person name="Grigoriev I.V."/>
            <person name="Debuchy R."/>
            <person name="Gladieux P."/>
            <person name="Hiltunen Thoren M."/>
            <person name="Johannesson H."/>
        </authorList>
    </citation>
    <scope>NUCLEOTIDE SEQUENCE</scope>
    <source>
        <strain evidence="3">CBS 168.71</strain>
    </source>
</reference>
<evidence type="ECO:0000256" key="2">
    <source>
        <dbReference type="SAM" id="Phobius"/>
    </source>
</evidence>
<dbReference type="EMBL" id="JAUEPN010000002">
    <property type="protein sequence ID" value="KAK3298968.1"/>
    <property type="molecule type" value="Genomic_DNA"/>
</dbReference>
<evidence type="ECO:0000313" key="4">
    <source>
        <dbReference type="Proteomes" id="UP001278766"/>
    </source>
</evidence>
<dbReference type="RefSeq" id="XP_062662482.1">
    <property type="nucleotide sequence ID" value="XM_062808899.1"/>
</dbReference>
<name>A0AAE0LVE3_9PEZI</name>
<dbReference type="GeneID" id="87845847"/>
<organism evidence="3 4">
    <name type="scientific">Chaetomium fimeti</name>
    <dbReference type="NCBI Taxonomy" id="1854472"/>
    <lineage>
        <taxon>Eukaryota</taxon>
        <taxon>Fungi</taxon>
        <taxon>Dikarya</taxon>
        <taxon>Ascomycota</taxon>
        <taxon>Pezizomycotina</taxon>
        <taxon>Sordariomycetes</taxon>
        <taxon>Sordariomycetidae</taxon>
        <taxon>Sordariales</taxon>
        <taxon>Chaetomiaceae</taxon>
        <taxon>Chaetomium</taxon>
    </lineage>
</organism>
<dbReference type="Proteomes" id="UP001278766">
    <property type="component" value="Unassembled WGS sequence"/>
</dbReference>
<gene>
    <name evidence="3" type="ORF">B0H64DRAFT_86356</name>
</gene>
<evidence type="ECO:0000313" key="3">
    <source>
        <dbReference type="EMBL" id="KAK3298968.1"/>
    </source>
</evidence>
<keyword evidence="2" id="KW-1133">Transmembrane helix</keyword>
<protein>
    <submittedName>
        <fullName evidence="3">Uncharacterized protein</fullName>
    </submittedName>
</protein>
<keyword evidence="2" id="KW-0812">Transmembrane</keyword>
<feature type="transmembrane region" description="Helical" evidence="2">
    <location>
        <begin position="104"/>
        <end position="130"/>
    </location>
</feature>
<proteinExistence type="predicted"/>
<evidence type="ECO:0000256" key="1">
    <source>
        <dbReference type="SAM" id="MobiDB-lite"/>
    </source>
</evidence>
<accession>A0AAE0LVE3</accession>
<dbReference type="AlphaFoldDB" id="A0AAE0LVE3"/>
<reference evidence="3" key="2">
    <citation type="submission" date="2023-06" db="EMBL/GenBank/DDBJ databases">
        <authorList>
            <consortium name="Lawrence Berkeley National Laboratory"/>
            <person name="Haridas S."/>
            <person name="Hensen N."/>
            <person name="Bonometti L."/>
            <person name="Westerberg I."/>
            <person name="Brannstrom I.O."/>
            <person name="Guillou S."/>
            <person name="Cros-Aarteil S."/>
            <person name="Calhoun S."/>
            <person name="Kuo A."/>
            <person name="Mondo S."/>
            <person name="Pangilinan J."/>
            <person name="Riley R."/>
            <person name="Labutti K."/>
            <person name="Andreopoulos B."/>
            <person name="Lipzen A."/>
            <person name="Chen C."/>
            <person name="Yanf M."/>
            <person name="Daum C."/>
            <person name="Ng V."/>
            <person name="Clum A."/>
            <person name="Steindorff A."/>
            <person name="Ohm R."/>
            <person name="Martin F."/>
            <person name="Silar P."/>
            <person name="Natvig D."/>
            <person name="Lalanne C."/>
            <person name="Gautier V."/>
            <person name="Ament-Velasquez S.L."/>
            <person name="Kruys A."/>
            <person name="Hutchinson M.I."/>
            <person name="Powell A.J."/>
            <person name="Barry K."/>
            <person name="Miller A.N."/>
            <person name="Grigoriev I.V."/>
            <person name="Debuchy R."/>
            <person name="Gladieux P."/>
            <person name="Thoren M.H."/>
            <person name="Johannesson H."/>
        </authorList>
    </citation>
    <scope>NUCLEOTIDE SEQUENCE</scope>
    <source>
        <strain evidence="3">CBS 168.71</strain>
    </source>
</reference>
<comment type="caution">
    <text evidence="3">The sequence shown here is derived from an EMBL/GenBank/DDBJ whole genome shotgun (WGS) entry which is preliminary data.</text>
</comment>
<keyword evidence="4" id="KW-1185">Reference proteome</keyword>